<dbReference type="GO" id="GO:0007595">
    <property type="term" value="P:lactation"/>
    <property type="evidence" value="ECO:0007669"/>
    <property type="project" value="UniProtKB-KW"/>
</dbReference>
<dbReference type="Gene3D" id="1.20.1250.10">
    <property type="match status" value="1"/>
</dbReference>
<dbReference type="GO" id="GO:0046427">
    <property type="term" value="P:positive regulation of receptor signaling pathway via JAK-STAT"/>
    <property type="evidence" value="ECO:0007669"/>
    <property type="project" value="TreeGrafter"/>
</dbReference>
<evidence type="ECO:0000256" key="8">
    <source>
        <dbReference type="ARBA" id="ARBA00041065"/>
    </source>
</evidence>
<dbReference type="GO" id="GO:0005148">
    <property type="term" value="F:prolactin receptor binding"/>
    <property type="evidence" value="ECO:0007669"/>
    <property type="project" value="TreeGrafter"/>
</dbReference>
<dbReference type="InterPro" id="IPR001400">
    <property type="entry name" value="Somatotropin/Prolactin"/>
</dbReference>
<keyword evidence="3" id="KW-0964">Secreted</keyword>
<comment type="subcellular location">
    <subcellularLocation>
        <location evidence="1">Secreted</location>
    </subcellularLocation>
</comment>
<dbReference type="PANTHER" id="PTHR11417">
    <property type="entry name" value="SOMATOTROPIN,PROLACTIN"/>
    <property type="match status" value="1"/>
</dbReference>
<evidence type="ECO:0000256" key="7">
    <source>
        <dbReference type="ARBA" id="ARBA00038619"/>
    </source>
</evidence>
<evidence type="ECO:0000256" key="9">
    <source>
        <dbReference type="ARBA" id="ARBA00043262"/>
    </source>
</evidence>
<evidence type="ECO:0000313" key="11">
    <source>
        <dbReference type="EMBL" id="KFO28201.1"/>
    </source>
</evidence>
<keyword evidence="9" id="KW-0421">Lactation</keyword>
<keyword evidence="12" id="KW-1185">Reference proteome</keyword>
<gene>
    <name evidence="11" type="ORF">H920_10425</name>
</gene>
<dbReference type="GO" id="GO:0005179">
    <property type="term" value="F:hormone activity"/>
    <property type="evidence" value="ECO:0007669"/>
    <property type="project" value="UniProtKB-KW"/>
</dbReference>
<protein>
    <recommendedName>
        <fullName evidence="8">Prolactin</fullName>
    </recommendedName>
</protein>
<evidence type="ECO:0000256" key="5">
    <source>
        <dbReference type="ARBA" id="ARBA00023157"/>
    </source>
</evidence>
<dbReference type="PANTHER" id="PTHR11417:SF5">
    <property type="entry name" value="PROLACTIN"/>
    <property type="match status" value="1"/>
</dbReference>
<dbReference type="GO" id="GO:0007565">
    <property type="term" value="P:female pregnancy"/>
    <property type="evidence" value="ECO:0007669"/>
    <property type="project" value="TreeGrafter"/>
</dbReference>
<dbReference type="GO" id="GO:1903489">
    <property type="term" value="P:positive regulation of lactation"/>
    <property type="evidence" value="ECO:0007669"/>
    <property type="project" value="TreeGrafter"/>
</dbReference>
<dbReference type="InterPro" id="IPR009079">
    <property type="entry name" value="4_helix_cytokine-like_core"/>
</dbReference>
<name>A0A091DZJ1_FUKDA</name>
<accession>A0A091DZJ1</accession>
<comment type="function">
    <text evidence="6">Prolactin acts primarily on the mammary gland by promoting lactation.</text>
</comment>
<evidence type="ECO:0000313" key="12">
    <source>
        <dbReference type="Proteomes" id="UP000028990"/>
    </source>
</evidence>
<sequence>MELFITGVKQLPNVQSDILSKAVAIKDQNHELLDVLEKIASQVNPEIKDNGMYVVWIEPEHDMPVSSVPRMRSFYNRIRCLRRDTNKLDRFFKYLKCNIIESAKC</sequence>
<evidence type="ECO:0000256" key="1">
    <source>
        <dbReference type="ARBA" id="ARBA00004613"/>
    </source>
</evidence>
<dbReference type="GO" id="GO:0031667">
    <property type="term" value="P:response to nutrient levels"/>
    <property type="evidence" value="ECO:0007669"/>
    <property type="project" value="TreeGrafter"/>
</dbReference>
<proteinExistence type="inferred from homology"/>
<dbReference type="Pfam" id="PF00103">
    <property type="entry name" value="Hormone_1"/>
    <property type="match status" value="1"/>
</dbReference>
<dbReference type="eggNOG" id="ENOG502QYU3">
    <property type="taxonomic scope" value="Eukaryota"/>
</dbReference>
<dbReference type="GO" id="GO:0005615">
    <property type="term" value="C:extracellular space"/>
    <property type="evidence" value="ECO:0007669"/>
    <property type="project" value="TreeGrafter"/>
</dbReference>
<keyword evidence="10" id="KW-0479">Metal-binding</keyword>
<comment type="subunit">
    <text evidence="7">Interacts with PRLR.</text>
</comment>
<feature type="binding site" evidence="10">
    <location>
        <position position="89"/>
    </location>
    <ligand>
        <name>Zn(2+)</name>
        <dbReference type="ChEBI" id="CHEBI:29105"/>
    </ligand>
</feature>
<dbReference type="Proteomes" id="UP000028990">
    <property type="component" value="Unassembled WGS sequence"/>
</dbReference>
<dbReference type="STRING" id="885580.ENSFDAP00000013611"/>
<dbReference type="AlphaFoldDB" id="A0A091DZJ1"/>
<dbReference type="SUPFAM" id="SSF47266">
    <property type="entry name" value="4-helical cytokines"/>
    <property type="match status" value="1"/>
</dbReference>
<dbReference type="GO" id="GO:0046872">
    <property type="term" value="F:metal ion binding"/>
    <property type="evidence" value="ECO:0007669"/>
    <property type="project" value="UniProtKB-KW"/>
</dbReference>
<evidence type="ECO:0000256" key="3">
    <source>
        <dbReference type="ARBA" id="ARBA00022525"/>
    </source>
</evidence>
<evidence type="ECO:0000256" key="4">
    <source>
        <dbReference type="ARBA" id="ARBA00022702"/>
    </source>
</evidence>
<dbReference type="InterPro" id="IPR018116">
    <property type="entry name" value="Somatotropin_CS"/>
</dbReference>
<keyword evidence="4" id="KW-0372">Hormone</keyword>
<dbReference type="GO" id="GO:0008284">
    <property type="term" value="P:positive regulation of cell population proliferation"/>
    <property type="evidence" value="ECO:0007669"/>
    <property type="project" value="TreeGrafter"/>
</dbReference>
<evidence type="ECO:0000256" key="2">
    <source>
        <dbReference type="ARBA" id="ARBA00008474"/>
    </source>
</evidence>
<dbReference type="PROSITE" id="PS00338">
    <property type="entry name" value="SOMATOTROPIN_2"/>
    <property type="match status" value="1"/>
</dbReference>
<organism evidence="11 12">
    <name type="scientific">Fukomys damarensis</name>
    <name type="common">Damaraland mole rat</name>
    <name type="synonym">Cryptomys damarensis</name>
    <dbReference type="NCBI Taxonomy" id="885580"/>
    <lineage>
        <taxon>Eukaryota</taxon>
        <taxon>Metazoa</taxon>
        <taxon>Chordata</taxon>
        <taxon>Craniata</taxon>
        <taxon>Vertebrata</taxon>
        <taxon>Euteleostomi</taxon>
        <taxon>Mammalia</taxon>
        <taxon>Eutheria</taxon>
        <taxon>Euarchontoglires</taxon>
        <taxon>Glires</taxon>
        <taxon>Rodentia</taxon>
        <taxon>Hystricomorpha</taxon>
        <taxon>Bathyergidae</taxon>
        <taxon>Fukomys</taxon>
    </lineage>
</organism>
<comment type="similarity">
    <text evidence="2">Belongs to the somatotropin/prolactin family.</text>
</comment>
<evidence type="ECO:0000256" key="6">
    <source>
        <dbReference type="ARBA" id="ARBA00037239"/>
    </source>
</evidence>
<reference evidence="11 12" key="1">
    <citation type="submission" date="2013-11" db="EMBL/GenBank/DDBJ databases">
        <title>The Damaraland mole rat (Fukomys damarensis) genome and evolution of African mole rats.</title>
        <authorList>
            <person name="Gladyshev V.N."/>
            <person name="Fang X."/>
        </authorList>
    </citation>
    <scope>NUCLEOTIDE SEQUENCE [LARGE SCALE GENOMIC DNA]</scope>
    <source>
        <tissue evidence="11">Liver</tissue>
    </source>
</reference>
<evidence type="ECO:0000256" key="10">
    <source>
        <dbReference type="PIRSR" id="PIRSR601400-1"/>
    </source>
</evidence>
<dbReference type="EMBL" id="KN122802">
    <property type="protein sequence ID" value="KFO28201.1"/>
    <property type="molecule type" value="Genomic_DNA"/>
</dbReference>
<keyword evidence="10" id="KW-0862">Zinc</keyword>
<keyword evidence="5" id="KW-1015">Disulfide bond</keyword>